<name>A0A803TC10_ANOCA</name>
<dbReference type="Ensembl" id="ENSACAT00000048681.1">
    <property type="protein sequence ID" value="ENSACAP00000032750.1"/>
    <property type="gene ID" value="ENSACAG00000034626.1"/>
</dbReference>
<dbReference type="InParanoid" id="A0A803TC10"/>
<evidence type="ECO:0000313" key="2">
    <source>
        <dbReference type="Proteomes" id="UP000001646"/>
    </source>
</evidence>
<dbReference type="AlphaFoldDB" id="A0A803TC10"/>
<proteinExistence type="predicted"/>
<reference evidence="1" key="2">
    <citation type="submission" date="2025-08" db="UniProtKB">
        <authorList>
            <consortium name="Ensembl"/>
        </authorList>
    </citation>
    <scope>IDENTIFICATION</scope>
</reference>
<accession>A0A803TC10</accession>
<reference evidence="1" key="1">
    <citation type="submission" date="2009-12" db="EMBL/GenBank/DDBJ databases">
        <title>The Genome Sequence of Anolis carolinensis (Green Anole Lizard).</title>
        <authorList>
            <consortium name="The Genome Sequencing Platform"/>
            <person name="Di Palma F."/>
            <person name="Alfoldi J."/>
            <person name="Heiman D."/>
            <person name="Young S."/>
            <person name="Grabherr M."/>
            <person name="Johnson J."/>
            <person name="Lander E.S."/>
            <person name="Lindblad-Toh K."/>
        </authorList>
    </citation>
    <scope>NUCLEOTIDE SEQUENCE [LARGE SCALE GENOMIC DNA]</scope>
    <source>
        <strain evidence="1">JBL SC #1</strain>
    </source>
</reference>
<dbReference type="Proteomes" id="UP000001646">
    <property type="component" value="Unplaced"/>
</dbReference>
<organism evidence="1 2">
    <name type="scientific">Anolis carolinensis</name>
    <name type="common">Green anole</name>
    <name type="synonym">American chameleon</name>
    <dbReference type="NCBI Taxonomy" id="28377"/>
    <lineage>
        <taxon>Eukaryota</taxon>
        <taxon>Metazoa</taxon>
        <taxon>Chordata</taxon>
        <taxon>Craniata</taxon>
        <taxon>Vertebrata</taxon>
        <taxon>Euteleostomi</taxon>
        <taxon>Lepidosauria</taxon>
        <taxon>Squamata</taxon>
        <taxon>Bifurcata</taxon>
        <taxon>Unidentata</taxon>
        <taxon>Episquamata</taxon>
        <taxon>Toxicofera</taxon>
        <taxon>Iguania</taxon>
        <taxon>Dactyloidae</taxon>
        <taxon>Anolis</taxon>
    </lineage>
</organism>
<evidence type="ECO:0000313" key="1">
    <source>
        <dbReference type="Ensembl" id="ENSACAP00000032750.1"/>
    </source>
</evidence>
<keyword evidence="2" id="KW-1185">Reference proteome</keyword>
<dbReference type="GeneTree" id="ENSGT01010000222666"/>
<protein>
    <submittedName>
        <fullName evidence="1">Uncharacterized protein</fullName>
    </submittedName>
</protein>
<reference evidence="1" key="3">
    <citation type="submission" date="2025-09" db="UniProtKB">
        <authorList>
            <consortium name="Ensembl"/>
        </authorList>
    </citation>
    <scope>IDENTIFICATION</scope>
</reference>
<sequence>MATNFSTRYKKDLSTETLKTKLVHRKSLHQKESRYKEFNRGRQFGPIDVNTQRTVTLAGGKRKITLQMDRLHQGSHGCPAFTRPEQIC</sequence>